<evidence type="ECO:0000256" key="5">
    <source>
        <dbReference type="ARBA" id="ARBA00023242"/>
    </source>
</evidence>
<name>A0AAD5CV76_AMBAR</name>
<keyword evidence="3" id="KW-0238">DNA-binding</keyword>
<evidence type="ECO:0000256" key="6">
    <source>
        <dbReference type="SAM" id="MobiDB-lite"/>
    </source>
</evidence>
<evidence type="ECO:0000256" key="4">
    <source>
        <dbReference type="ARBA" id="ARBA00023163"/>
    </source>
</evidence>
<dbReference type="GO" id="GO:0003700">
    <property type="term" value="F:DNA-binding transcription factor activity"/>
    <property type="evidence" value="ECO:0007669"/>
    <property type="project" value="InterPro"/>
</dbReference>
<dbReference type="GO" id="GO:0005634">
    <property type="term" value="C:nucleus"/>
    <property type="evidence" value="ECO:0007669"/>
    <property type="project" value="UniProtKB-SubCell"/>
</dbReference>
<reference evidence="8" key="1">
    <citation type="submission" date="2022-06" db="EMBL/GenBank/DDBJ databases">
        <title>Uncovering the hologenomic basis of an extraordinary plant invasion.</title>
        <authorList>
            <person name="Bieker V.C."/>
            <person name="Martin M.D."/>
            <person name="Gilbert T."/>
            <person name="Hodgins K."/>
            <person name="Battlay P."/>
            <person name="Petersen B."/>
            <person name="Wilson J."/>
        </authorList>
    </citation>
    <scope>NUCLEOTIDE SEQUENCE</scope>
    <source>
        <strain evidence="8">AA19_3_7</strain>
        <tissue evidence="8">Leaf</tissue>
    </source>
</reference>
<comment type="subcellular location">
    <subcellularLocation>
        <location evidence="1">Nucleus</location>
    </subcellularLocation>
</comment>
<dbReference type="SUPFAM" id="SSF118290">
    <property type="entry name" value="WRKY DNA-binding domain"/>
    <property type="match status" value="1"/>
</dbReference>
<evidence type="ECO:0000256" key="2">
    <source>
        <dbReference type="ARBA" id="ARBA00023015"/>
    </source>
</evidence>
<dbReference type="PROSITE" id="PS50811">
    <property type="entry name" value="WRKY"/>
    <property type="match status" value="1"/>
</dbReference>
<organism evidence="8 9">
    <name type="scientific">Ambrosia artemisiifolia</name>
    <name type="common">Common ragweed</name>
    <dbReference type="NCBI Taxonomy" id="4212"/>
    <lineage>
        <taxon>Eukaryota</taxon>
        <taxon>Viridiplantae</taxon>
        <taxon>Streptophyta</taxon>
        <taxon>Embryophyta</taxon>
        <taxon>Tracheophyta</taxon>
        <taxon>Spermatophyta</taxon>
        <taxon>Magnoliopsida</taxon>
        <taxon>eudicotyledons</taxon>
        <taxon>Gunneridae</taxon>
        <taxon>Pentapetalae</taxon>
        <taxon>asterids</taxon>
        <taxon>campanulids</taxon>
        <taxon>Asterales</taxon>
        <taxon>Asteraceae</taxon>
        <taxon>Asteroideae</taxon>
        <taxon>Heliantheae alliance</taxon>
        <taxon>Heliantheae</taxon>
        <taxon>Ambrosia</taxon>
    </lineage>
</organism>
<feature type="compositionally biased region" description="Basic and acidic residues" evidence="6">
    <location>
        <begin position="289"/>
        <end position="300"/>
    </location>
</feature>
<dbReference type="AlphaFoldDB" id="A0AAD5CV76"/>
<evidence type="ECO:0000259" key="7">
    <source>
        <dbReference type="PROSITE" id="PS50811"/>
    </source>
</evidence>
<dbReference type="SMART" id="SM00774">
    <property type="entry name" value="WRKY"/>
    <property type="match status" value="1"/>
</dbReference>
<dbReference type="Proteomes" id="UP001206925">
    <property type="component" value="Unassembled WGS sequence"/>
</dbReference>
<feature type="region of interest" description="Disordered" evidence="6">
    <location>
        <begin position="272"/>
        <end position="300"/>
    </location>
</feature>
<dbReference type="Pfam" id="PF03106">
    <property type="entry name" value="WRKY"/>
    <property type="match status" value="1"/>
</dbReference>
<evidence type="ECO:0000313" key="8">
    <source>
        <dbReference type="EMBL" id="KAI7747141.1"/>
    </source>
</evidence>
<evidence type="ECO:0000256" key="1">
    <source>
        <dbReference type="ARBA" id="ARBA00004123"/>
    </source>
</evidence>
<keyword evidence="2" id="KW-0805">Transcription regulation</keyword>
<accession>A0AAD5CV76</accession>
<evidence type="ECO:0000313" key="9">
    <source>
        <dbReference type="Proteomes" id="UP001206925"/>
    </source>
</evidence>
<dbReference type="InterPro" id="IPR044810">
    <property type="entry name" value="WRKY_plant"/>
</dbReference>
<feature type="domain" description="WRKY" evidence="7">
    <location>
        <begin position="119"/>
        <end position="181"/>
    </location>
</feature>
<keyword evidence="9" id="KW-1185">Reference proteome</keyword>
<dbReference type="Gene3D" id="2.20.25.80">
    <property type="entry name" value="WRKY domain"/>
    <property type="match status" value="1"/>
</dbReference>
<feature type="non-terminal residue" evidence="8">
    <location>
        <position position="300"/>
    </location>
</feature>
<dbReference type="InterPro" id="IPR036576">
    <property type="entry name" value="WRKY_dom_sf"/>
</dbReference>
<dbReference type="PANTHER" id="PTHR32096:SF146">
    <property type="entry name" value="WRKY TRANSCRIPTION FACTOR 19-RELATED"/>
    <property type="match status" value="1"/>
</dbReference>
<protein>
    <recommendedName>
        <fullName evidence="7">WRKY domain-containing protein</fullName>
    </recommendedName>
</protein>
<keyword evidence="5" id="KW-0539">Nucleus</keyword>
<sequence length="300" mass="33590">VFGNVRDRLSMAVHDYGHHEAPPAIEAGGSGSVSEWLRNSHAMNMQVLHEHEQVAHHQQHRFDQVVGGQDNLGGGNVEVMETDATHGSLQRTRKRKHEADRRTMRVPAPRMGNTEVPPEDGYTWRKYGQKEILGSRYPRGYYRCTHQKLYNCPAKKQVQRLDNDPYTFEVTYRGDHTCTLSSTAPSMAPPPQAEAMTTHSPPTHLAHSASQPLPQWLSIDIKQSGDLYSITHQSMQPFRNQSDIANEAGPSSPHANYVDYPRVTDLADTMFNSGSSSNNSMELIFSSPNEEKKEGGENTN</sequence>
<gene>
    <name evidence="8" type="ORF">M8C21_033320</name>
</gene>
<feature type="region of interest" description="Disordered" evidence="6">
    <location>
        <begin position="185"/>
        <end position="210"/>
    </location>
</feature>
<keyword evidence="4" id="KW-0804">Transcription</keyword>
<proteinExistence type="predicted"/>
<evidence type="ECO:0000256" key="3">
    <source>
        <dbReference type="ARBA" id="ARBA00023125"/>
    </source>
</evidence>
<dbReference type="GO" id="GO:0000976">
    <property type="term" value="F:transcription cis-regulatory region binding"/>
    <property type="evidence" value="ECO:0007669"/>
    <property type="project" value="TreeGrafter"/>
</dbReference>
<dbReference type="PANTHER" id="PTHR32096">
    <property type="entry name" value="WRKY TRANSCRIPTION FACTOR 30-RELATED-RELATED"/>
    <property type="match status" value="1"/>
</dbReference>
<comment type="caution">
    <text evidence="8">The sequence shown here is derived from an EMBL/GenBank/DDBJ whole genome shotgun (WGS) entry which is preliminary data.</text>
</comment>
<dbReference type="InterPro" id="IPR003657">
    <property type="entry name" value="WRKY_dom"/>
</dbReference>
<dbReference type="EMBL" id="JAMZMK010006825">
    <property type="protein sequence ID" value="KAI7747141.1"/>
    <property type="molecule type" value="Genomic_DNA"/>
</dbReference>